<dbReference type="GO" id="GO:0006457">
    <property type="term" value="P:protein folding"/>
    <property type="evidence" value="ECO:0007669"/>
    <property type="project" value="InterPro"/>
</dbReference>
<dbReference type="PRINTS" id="PR00153">
    <property type="entry name" value="CSAPPISMRASE"/>
</dbReference>
<comment type="similarity">
    <text evidence="2">Belongs to the cyclophilin-type PPIase family.</text>
</comment>
<reference evidence="4 5" key="1">
    <citation type="submission" date="2018-07" db="EMBL/GenBank/DDBJ databases">
        <title>Genomic Encyclopedia of Type Strains, Phase III (KMG-III): the genomes of soil and plant-associated and newly described type strains.</title>
        <authorList>
            <person name="Whitman W."/>
        </authorList>
    </citation>
    <scope>NUCLEOTIDE SEQUENCE [LARGE SCALE GENOMIC DNA]</scope>
    <source>
        <strain evidence="4 5">CECT 7031</strain>
    </source>
</reference>
<dbReference type="EC" id="5.2.1.8" evidence="2"/>
<dbReference type="GO" id="GO:0003755">
    <property type="term" value="F:peptidyl-prolyl cis-trans isomerase activity"/>
    <property type="evidence" value="ECO:0007669"/>
    <property type="project" value="UniProtKB-UniRule"/>
</dbReference>
<accession>A0A288QA23</accession>
<dbReference type="SUPFAM" id="SSF50891">
    <property type="entry name" value="Cyclophilin-like"/>
    <property type="match status" value="1"/>
</dbReference>
<dbReference type="Proteomes" id="UP000254912">
    <property type="component" value="Unassembled WGS sequence"/>
</dbReference>
<gene>
    <name evidence="4" type="ORF">DFP99_1432</name>
</gene>
<dbReference type="CDD" id="cd00317">
    <property type="entry name" value="cyclophilin"/>
    <property type="match status" value="1"/>
</dbReference>
<protein>
    <recommendedName>
        <fullName evidence="2">Peptidyl-prolyl cis-trans isomerase</fullName>
        <shortName evidence="2">PPIase</shortName>
        <ecNumber evidence="2">5.2.1.8</ecNumber>
    </recommendedName>
</protein>
<dbReference type="AlphaFoldDB" id="A0A288QA23"/>
<evidence type="ECO:0000256" key="1">
    <source>
        <dbReference type="ARBA" id="ARBA00002388"/>
    </source>
</evidence>
<dbReference type="RefSeq" id="WP_070229580.1">
    <property type="nucleotide sequence ID" value="NZ_BJYO01000006.1"/>
</dbReference>
<feature type="compositionally biased region" description="Low complexity" evidence="3">
    <location>
        <begin position="32"/>
        <end position="50"/>
    </location>
</feature>
<proteinExistence type="inferred from homology"/>
<keyword evidence="2 4" id="KW-0413">Isomerase</keyword>
<dbReference type="PANTHER" id="PTHR45625:SF16">
    <property type="entry name" value="PEPTIDYL-PROLYL CIS-TRANS ISOMERASE"/>
    <property type="match status" value="1"/>
</dbReference>
<organism evidence="4 5">
    <name type="scientific">Weissella soli</name>
    <dbReference type="NCBI Taxonomy" id="155866"/>
    <lineage>
        <taxon>Bacteria</taxon>
        <taxon>Bacillati</taxon>
        <taxon>Bacillota</taxon>
        <taxon>Bacilli</taxon>
        <taxon>Lactobacillales</taxon>
        <taxon>Lactobacillaceae</taxon>
        <taxon>Weissella</taxon>
    </lineage>
</organism>
<dbReference type="Pfam" id="PF00160">
    <property type="entry name" value="Pro_isomerase"/>
    <property type="match status" value="1"/>
</dbReference>
<dbReference type="InterPro" id="IPR020892">
    <property type="entry name" value="Cyclophilin-type_PPIase_CS"/>
</dbReference>
<evidence type="ECO:0000256" key="2">
    <source>
        <dbReference type="RuleBase" id="RU363019"/>
    </source>
</evidence>
<feature type="compositionally biased region" description="Basic and acidic residues" evidence="3">
    <location>
        <begin position="51"/>
        <end position="61"/>
    </location>
</feature>
<dbReference type="PROSITE" id="PS50072">
    <property type="entry name" value="CSA_PPIASE_2"/>
    <property type="match status" value="1"/>
</dbReference>
<evidence type="ECO:0000313" key="4">
    <source>
        <dbReference type="EMBL" id="RDL01526.1"/>
    </source>
</evidence>
<comment type="function">
    <text evidence="1 2">PPIases accelerate the folding of proteins. It catalyzes the cis-trans isomerization of proline imidic peptide bonds in oligopeptides.</text>
</comment>
<dbReference type="PROSITE" id="PS00170">
    <property type="entry name" value="CSA_PPIASE_1"/>
    <property type="match status" value="1"/>
</dbReference>
<keyword evidence="2" id="KW-0697">Rotamase</keyword>
<evidence type="ECO:0000313" key="5">
    <source>
        <dbReference type="Proteomes" id="UP000254912"/>
    </source>
</evidence>
<comment type="catalytic activity">
    <reaction evidence="2">
        <text>[protein]-peptidylproline (omega=180) = [protein]-peptidylproline (omega=0)</text>
        <dbReference type="Rhea" id="RHEA:16237"/>
        <dbReference type="Rhea" id="RHEA-COMP:10747"/>
        <dbReference type="Rhea" id="RHEA-COMP:10748"/>
        <dbReference type="ChEBI" id="CHEBI:83833"/>
        <dbReference type="ChEBI" id="CHEBI:83834"/>
        <dbReference type="EC" id="5.2.1.8"/>
    </reaction>
</comment>
<dbReference type="GeneID" id="94545487"/>
<dbReference type="EMBL" id="QRAS01000004">
    <property type="protein sequence ID" value="RDL01526.1"/>
    <property type="molecule type" value="Genomic_DNA"/>
</dbReference>
<dbReference type="PANTHER" id="PTHR45625">
    <property type="entry name" value="PEPTIDYL-PROLYL CIS-TRANS ISOMERASE-RELATED"/>
    <property type="match status" value="1"/>
</dbReference>
<dbReference type="InterPro" id="IPR002130">
    <property type="entry name" value="Cyclophilin-type_PPIase_dom"/>
</dbReference>
<sequence>MKKDNGLFIGLGALVLVVGLIAAALLTTSSNDAATTSSSSSAESTTSTRQTESKAKLDKEPLPQLSTTVADDESEVILHTTAGDVTIKLFNTYAPLAVKNFIVHAKAGYYDNTTFHRVVKDFMIQGGDPQSAKNPDADTVGSGGKSIYAPGQSNADKSIDSGTGFKNEISYSLYNIRGSLAMANAGTDTNGSQFFINQNSDDVQSQISKKVYPSKIYTIYKQGGNPSLDGSYTVFGQVIKGMTVVDKIASAKVKTNASGEKSKPTSPVKVTSITVVKEAE</sequence>
<feature type="region of interest" description="Disordered" evidence="3">
    <location>
        <begin position="128"/>
        <end position="155"/>
    </location>
</feature>
<feature type="region of interest" description="Disordered" evidence="3">
    <location>
        <begin position="32"/>
        <end position="68"/>
    </location>
</feature>
<dbReference type="InterPro" id="IPR044666">
    <property type="entry name" value="Cyclophilin_A-like"/>
</dbReference>
<keyword evidence="5" id="KW-1185">Reference proteome</keyword>
<name>A0A288QA23_9LACO</name>
<dbReference type="Gene3D" id="2.40.100.10">
    <property type="entry name" value="Cyclophilin-like"/>
    <property type="match status" value="1"/>
</dbReference>
<dbReference type="KEGG" id="wso:WSWS_00277"/>
<comment type="caution">
    <text evidence="4">The sequence shown here is derived from an EMBL/GenBank/DDBJ whole genome shotgun (WGS) entry which is preliminary data.</text>
</comment>
<evidence type="ECO:0000256" key="3">
    <source>
        <dbReference type="SAM" id="MobiDB-lite"/>
    </source>
</evidence>
<dbReference type="InterPro" id="IPR029000">
    <property type="entry name" value="Cyclophilin-like_dom_sf"/>
</dbReference>